<proteinExistence type="predicted"/>
<name>A0ACC1CTX5_9NEOP</name>
<dbReference type="EMBL" id="CM034402">
    <property type="protein sequence ID" value="KAJ0175139.1"/>
    <property type="molecule type" value="Genomic_DNA"/>
</dbReference>
<evidence type="ECO:0000313" key="2">
    <source>
        <dbReference type="Proteomes" id="UP000824533"/>
    </source>
</evidence>
<gene>
    <name evidence="1" type="ORF">K1T71_009280</name>
</gene>
<evidence type="ECO:0000313" key="1">
    <source>
        <dbReference type="EMBL" id="KAJ0175139.1"/>
    </source>
</evidence>
<reference evidence="1 2" key="1">
    <citation type="journal article" date="2021" name="Front. Genet.">
        <title>Chromosome-Level Genome Assembly Reveals Significant Gene Expansion in the Toll and IMD Signaling Pathways of Dendrolimus kikuchii.</title>
        <authorList>
            <person name="Zhou J."/>
            <person name="Wu P."/>
            <person name="Xiong Z."/>
            <person name="Liu N."/>
            <person name="Zhao N."/>
            <person name="Ji M."/>
            <person name="Qiu Y."/>
            <person name="Yang B."/>
        </authorList>
    </citation>
    <scope>NUCLEOTIDE SEQUENCE [LARGE SCALE GENOMIC DNA]</scope>
    <source>
        <strain evidence="1">Ann1</strain>
    </source>
</reference>
<sequence>MDAEFKIINLLPLRPGRPLKFEKIALEPLYQNARPITYEKYKDMKQLLPYIPPLSTIEEDSCDFNEETNDSATFEQFMNIQQEEEEEKEIEEDMTVEVDFQDYESD</sequence>
<protein>
    <submittedName>
        <fullName evidence="1">Uncharacterized protein</fullName>
    </submittedName>
</protein>
<accession>A0ACC1CTX5</accession>
<keyword evidence="2" id="KW-1185">Reference proteome</keyword>
<organism evidence="1 2">
    <name type="scientific">Dendrolimus kikuchii</name>
    <dbReference type="NCBI Taxonomy" id="765133"/>
    <lineage>
        <taxon>Eukaryota</taxon>
        <taxon>Metazoa</taxon>
        <taxon>Ecdysozoa</taxon>
        <taxon>Arthropoda</taxon>
        <taxon>Hexapoda</taxon>
        <taxon>Insecta</taxon>
        <taxon>Pterygota</taxon>
        <taxon>Neoptera</taxon>
        <taxon>Endopterygota</taxon>
        <taxon>Lepidoptera</taxon>
        <taxon>Glossata</taxon>
        <taxon>Ditrysia</taxon>
        <taxon>Bombycoidea</taxon>
        <taxon>Lasiocampidae</taxon>
        <taxon>Dendrolimus</taxon>
    </lineage>
</organism>
<dbReference type="Proteomes" id="UP000824533">
    <property type="component" value="Linkage Group LG16"/>
</dbReference>
<comment type="caution">
    <text evidence="1">The sequence shown here is derived from an EMBL/GenBank/DDBJ whole genome shotgun (WGS) entry which is preliminary data.</text>
</comment>